<dbReference type="KEGG" id="palh:B1H58_19405"/>
<evidence type="ECO:0000256" key="10">
    <source>
        <dbReference type="ARBA" id="ARBA00023004"/>
    </source>
</evidence>
<name>A0A1W6BAB5_9GAMM</name>
<evidence type="ECO:0000256" key="2">
    <source>
        <dbReference type="ARBA" id="ARBA00004651"/>
    </source>
</evidence>
<dbReference type="InterPro" id="IPR016174">
    <property type="entry name" value="Di-haem_cyt_TM"/>
</dbReference>
<dbReference type="PANTHER" id="PTHR30529">
    <property type="entry name" value="CYTOCHROME B561"/>
    <property type="match status" value="1"/>
</dbReference>
<comment type="subcellular location">
    <subcellularLocation>
        <location evidence="2">Cell membrane</location>
        <topology evidence="2">Multi-pass membrane protein</topology>
    </subcellularLocation>
</comment>
<dbReference type="GO" id="GO:0009055">
    <property type="term" value="F:electron transfer activity"/>
    <property type="evidence" value="ECO:0007669"/>
    <property type="project" value="InterPro"/>
</dbReference>
<dbReference type="STRING" id="1891675.B1H58_19405"/>
<keyword evidence="9 14" id="KW-1133">Transmembrane helix</keyword>
<keyword evidence="4" id="KW-1003">Cell membrane</keyword>
<evidence type="ECO:0000256" key="7">
    <source>
        <dbReference type="ARBA" id="ARBA00022723"/>
    </source>
</evidence>
<organism evidence="16 17">
    <name type="scientific">Pantoea alhagi</name>
    <dbReference type="NCBI Taxonomy" id="1891675"/>
    <lineage>
        <taxon>Bacteria</taxon>
        <taxon>Pseudomonadati</taxon>
        <taxon>Pseudomonadota</taxon>
        <taxon>Gammaproteobacteria</taxon>
        <taxon>Enterobacterales</taxon>
        <taxon>Erwiniaceae</taxon>
        <taxon>Pantoea</taxon>
    </lineage>
</organism>
<keyword evidence="7" id="KW-0479">Metal-binding</keyword>
<feature type="region of interest" description="Disordered" evidence="13">
    <location>
        <begin position="174"/>
        <end position="193"/>
    </location>
</feature>
<dbReference type="EMBL" id="CP019706">
    <property type="protein sequence ID" value="ARJ43999.1"/>
    <property type="molecule type" value="Genomic_DNA"/>
</dbReference>
<dbReference type="AlphaFoldDB" id="A0A1W6BAB5"/>
<evidence type="ECO:0000256" key="11">
    <source>
        <dbReference type="ARBA" id="ARBA00023136"/>
    </source>
</evidence>
<dbReference type="InterPro" id="IPR052168">
    <property type="entry name" value="Cytochrome_b561_oxidase"/>
</dbReference>
<feature type="transmembrane region" description="Helical" evidence="14">
    <location>
        <begin position="42"/>
        <end position="64"/>
    </location>
</feature>
<dbReference type="OrthoDB" id="1247465at2"/>
<keyword evidence="5" id="KW-0349">Heme</keyword>
<evidence type="ECO:0000256" key="9">
    <source>
        <dbReference type="ARBA" id="ARBA00022989"/>
    </source>
</evidence>
<evidence type="ECO:0000256" key="5">
    <source>
        <dbReference type="ARBA" id="ARBA00022617"/>
    </source>
</evidence>
<keyword evidence="11 14" id="KW-0472">Membrane</keyword>
<reference evidence="16 17" key="1">
    <citation type="submission" date="2017-02" db="EMBL/GenBank/DDBJ databases">
        <title>Complete genome sequence of the drought resistance-promoting endophyte Pantoea alhagi LTYR-11Z.</title>
        <authorList>
            <person name="Zhang L."/>
        </authorList>
    </citation>
    <scope>NUCLEOTIDE SEQUENCE [LARGE SCALE GENOMIC DNA]</scope>
    <source>
        <strain evidence="16 17">LTYR-11Z</strain>
    </source>
</reference>
<dbReference type="GO" id="GO:0022904">
    <property type="term" value="P:respiratory electron transport chain"/>
    <property type="evidence" value="ECO:0007669"/>
    <property type="project" value="InterPro"/>
</dbReference>
<dbReference type="GO" id="GO:0020037">
    <property type="term" value="F:heme binding"/>
    <property type="evidence" value="ECO:0007669"/>
    <property type="project" value="TreeGrafter"/>
</dbReference>
<evidence type="ECO:0000256" key="8">
    <source>
        <dbReference type="ARBA" id="ARBA00022982"/>
    </source>
</evidence>
<comment type="cofactor">
    <cofactor evidence="1">
        <name>heme b</name>
        <dbReference type="ChEBI" id="CHEBI:60344"/>
    </cofactor>
</comment>
<dbReference type="RefSeq" id="WP_085072043.1">
    <property type="nucleotide sequence ID" value="NZ_CP019706.1"/>
</dbReference>
<dbReference type="GO" id="GO:0046872">
    <property type="term" value="F:metal ion binding"/>
    <property type="evidence" value="ECO:0007669"/>
    <property type="project" value="UniProtKB-KW"/>
</dbReference>
<evidence type="ECO:0000256" key="4">
    <source>
        <dbReference type="ARBA" id="ARBA00022475"/>
    </source>
</evidence>
<evidence type="ECO:0000256" key="1">
    <source>
        <dbReference type="ARBA" id="ARBA00001970"/>
    </source>
</evidence>
<sequence>MKQNNTFHPALRVIHWLMAAAIMAMLFIGVAMVATVSSSHSLLVAIHKPLGLMILLLVAVRLWLRFTTAKPALPATLPGWQKLLAHLSHWALYAMMLAQPLIGWGMLSAAGYPVTLGSMVLPPVVPVSNAAYAFLRPLHSWVALALFMTVMLHLAAALFHALILRDGVFSSMAGSCKGKRSTPRALDNPADGQ</sequence>
<feature type="transmembrane region" description="Helical" evidence="14">
    <location>
        <begin position="141"/>
        <end position="164"/>
    </location>
</feature>
<dbReference type="Pfam" id="PF01292">
    <property type="entry name" value="Ni_hydr_CYTB"/>
    <property type="match status" value="1"/>
</dbReference>
<feature type="domain" description="Cytochrome b561 bacterial/Ni-hydrogenase" evidence="15">
    <location>
        <begin position="7"/>
        <end position="173"/>
    </location>
</feature>
<keyword evidence="3" id="KW-0813">Transport</keyword>
<keyword evidence="6 14" id="KW-0812">Transmembrane</keyword>
<dbReference type="PANTHER" id="PTHR30529:SF6">
    <property type="entry name" value="BLL0291 PROTEIN"/>
    <property type="match status" value="1"/>
</dbReference>
<evidence type="ECO:0000256" key="12">
    <source>
        <dbReference type="ARBA" id="ARBA00037975"/>
    </source>
</evidence>
<keyword evidence="8" id="KW-0249">Electron transport</keyword>
<evidence type="ECO:0000256" key="6">
    <source>
        <dbReference type="ARBA" id="ARBA00022692"/>
    </source>
</evidence>
<protein>
    <submittedName>
        <fullName evidence="16">Cytochrome B</fullName>
    </submittedName>
</protein>
<keyword evidence="10" id="KW-0408">Iron</keyword>
<dbReference type="InterPro" id="IPR011577">
    <property type="entry name" value="Cyt_b561_bac/Ni-Hgenase"/>
</dbReference>
<dbReference type="GO" id="GO:0005886">
    <property type="term" value="C:plasma membrane"/>
    <property type="evidence" value="ECO:0007669"/>
    <property type="project" value="UniProtKB-SubCell"/>
</dbReference>
<evidence type="ECO:0000256" key="13">
    <source>
        <dbReference type="SAM" id="MobiDB-lite"/>
    </source>
</evidence>
<keyword evidence="17" id="KW-1185">Reference proteome</keyword>
<dbReference type="Proteomes" id="UP000192900">
    <property type="component" value="Chromosome"/>
</dbReference>
<evidence type="ECO:0000313" key="17">
    <source>
        <dbReference type="Proteomes" id="UP000192900"/>
    </source>
</evidence>
<proteinExistence type="inferred from homology"/>
<feature type="transmembrane region" description="Helical" evidence="14">
    <location>
        <begin position="13"/>
        <end position="35"/>
    </location>
</feature>
<comment type="similarity">
    <text evidence="12">Belongs to the cytochrome b561 family.</text>
</comment>
<evidence type="ECO:0000256" key="3">
    <source>
        <dbReference type="ARBA" id="ARBA00022448"/>
    </source>
</evidence>
<evidence type="ECO:0000259" key="15">
    <source>
        <dbReference type="Pfam" id="PF01292"/>
    </source>
</evidence>
<dbReference type="SUPFAM" id="SSF81342">
    <property type="entry name" value="Transmembrane di-heme cytochromes"/>
    <property type="match status" value="1"/>
</dbReference>
<evidence type="ECO:0000256" key="14">
    <source>
        <dbReference type="SAM" id="Phobius"/>
    </source>
</evidence>
<evidence type="ECO:0000313" key="16">
    <source>
        <dbReference type="EMBL" id="ARJ43999.1"/>
    </source>
</evidence>
<gene>
    <name evidence="16" type="ORF">B1H58_19405</name>
</gene>
<accession>A0A1W6BAB5</accession>
<dbReference type="Gene3D" id="1.20.950.20">
    <property type="entry name" value="Transmembrane di-heme cytochromes, Chain C"/>
    <property type="match status" value="1"/>
</dbReference>